<proteinExistence type="predicted"/>
<dbReference type="EMBL" id="MN739102">
    <property type="protein sequence ID" value="QHS88820.1"/>
    <property type="molecule type" value="Genomic_DNA"/>
</dbReference>
<reference evidence="1" key="1">
    <citation type="journal article" date="2020" name="Nature">
        <title>Giant virus diversity and host interactions through global metagenomics.</title>
        <authorList>
            <person name="Schulz F."/>
            <person name="Roux S."/>
            <person name="Paez-Espino D."/>
            <person name="Jungbluth S."/>
            <person name="Walsh D.A."/>
            <person name="Denef V.J."/>
            <person name="McMahon K.D."/>
            <person name="Konstantinidis K.T."/>
            <person name="Eloe-Fadrosh E.A."/>
            <person name="Kyrpides N.C."/>
            <person name="Woyke T."/>
        </authorList>
    </citation>
    <scope>NUCLEOTIDE SEQUENCE</scope>
    <source>
        <strain evidence="1">GVMAG-M-3300010158-59</strain>
    </source>
</reference>
<sequence length="129" mass="15273">MTTRAIHFSNLEVGKYYNLVSVDHNRKIKFIKTMGKLINICQYGRSYDPDVDFIFHNEQGIMYRYQPNYNSTFAYTEYPAEETEDQVKARIQERNRLIHYEIASNDWALRPENVVATQGINVSYFDCNI</sequence>
<name>A0A6C0B9V0_9ZZZZ</name>
<organism evidence="1">
    <name type="scientific">viral metagenome</name>
    <dbReference type="NCBI Taxonomy" id="1070528"/>
    <lineage>
        <taxon>unclassified sequences</taxon>
        <taxon>metagenomes</taxon>
        <taxon>organismal metagenomes</taxon>
    </lineage>
</organism>
<evidence type="ECO:0000313" key="1">
    <source>
        <dbReference type="EMBL" id="QHS88820.1"/>
    </source>
</evidence>
<protein>
    <submittedName>
        <fullName evidence="1">Uncharacterized protein</fullName>
    </submittedName>
</protein>
<accession>A0A6C0B9V0</accession>
<dbReference type="AlphaFoldDB" id="A0A6C0B9V0"/>